<dbReference type="InterPro" id="IPR045057">
    <property type="entry name" value="Gcn5-rel_NAT"/>
</dbReference>
<organism evidence="2 3">
    <name type="scientific">Pseudonocardia thermophila</name>
    <dbReference type="NCBI Taxonomy" id="1848"/>
    <lineage>
        <taxon>Bacteria</taxon>
        <taxon>Bacillati</taxon>
        <taxon>Actinomycetota</taxon>
        <taxon>Actinomycetes</taxon>
        <taxon>Pseudonocardiales</taxon>
        <taxon>Pseudonocardiaceae</taxon>
        <taxon>Pseudonocardia</taxon>
    </lineage>
</organism>
<proteinExistence type="predicted"/>
<dbReference type="AlphaFoldDB" id="A0A1M6Z1U3"/>
<gene>
    <name evidence="2" type="ORF">SAMN05443637_12232</name>
</gene>
<evidence type="ECO:0000313" key="2">
    <source>
        <dbReference type="EMBL" id="SHL24360.1"/>
    </source>
</evidence>
<dbReference type="Proteomes" id="UP000184363">
    <property type="component" value="Unassembled WGS sequence"/>
</dbReference>
<dbReference type="RefSeq" id="WP_073459663.1">
    <property type="nucleotide sequence ID" value="NZ_CALGVN010000007.1"/>
</dbReference>
<dbReference type="Pfam" id="PF14542">
    <property type="entry name" value="Acetyltransf_CG"/>
    <property type="match status" value="1"/>
</dbReference>
<reference evidence="2 3" key="1">
    <citation type="submission" date="2016-11" db="EMBL/GenBank/DDBJ databases">
        <authorList>
            <person name="Jaros S."/>
            <person name="Januszkiewicz K."/>
            <person name="Wedrychowicz H."/>
        </authorList>
    </citation>
    <scope>NUCLEOTIDE SEQUENCE [LARGE SCALE GENOMIC DNA]</scope>
    <source>
        <strain evidence="2 3">DSM 43832</strain>
    </source>
</reference>
<dbReference type="CDD" id="cd04301">
    <property type="entry name" value="NAT_SF"/>
    <property type="match status" value="1"/>
</dbReference>
<accession>A0A1M6Z1U3</accession>
<evidence type="ECO:0000259" key="1">
    <source>
        <dbReference type="PROSITE" id="PS51729"/>
    </source>
</evidence>
<name>A0A1M6Z1U3_PSETH</name>
<feature type="domain" description="N-acetyltransferase" evidence="1">
    <location>
        <begin position="10"/>
        <end position="96"/>
    </location>
</feature>
<dbReference type="PROSITE" id="PS51729">
    <property type="entry name" value="GNAT_YJDJ"/>
    <property type="match status" value="1"/>
</dbReference>
<sequence length="98" mass="10708">MATTAGTVVADAPERSRYEISVDGERAGFVVYQLAPDHIAFVHTEIDAAHAGKGLAGVLVRHALDDARARGLRVVAVCPYVKSWIEKHPDYQDLTEQH</sequence>
<evidence type="ECO:0000313" key="3">
    <source>
        <dbReference type="Proteomes" id="UP000184363"/>
    </source>
</evidence>
<dbReference type="PANTHER" id="PTHR31435">
    <property type="entry name" value="PROTEIN NATD1"/>
    <property type="match status" value="1"/>
</dbReference>
<dbReference type="OrthoDB" id="5405911at2"/>
<dbReference type="EMBL" id="FRAP01000022">
    <property type="protein sequence ID" value="SHL24360.1"/>
    <property type="molecule type" value="Genomic_DNA"/>
</dbReference>
<dbReference type="STRING" id="1848.SAMN05443637_12232"/>
<dbReference type="Gene3D" id="3.40.630.30">
    <property type="match status" value="1"/>
</dbReference>
<dbReference type="PANTHER" id="PTHR31435:SF10">
    <property type="entry name" value="BSR4717 PROTEIN"/>
    <property type="match status" value="1"/>
</dbReference>
<dbReference type="SUPFAM" id="SSF55729">
    <property type="entry name" value="Acyl-CoA N-acyltransferases (Nat)"/>
    <property type="match status" value="1"/>
</dbReference>
<dbReference type="InterPro" id="IPR031165">
    <property type="entry name" value="GNAT_YJDJ"/>
</dbReference>
<dbReference type="InterPro" id="IPR016181">
    <property type="entry name" value="Acyl_CoA_acyltransferase"/>
</dbReference>
<keyword evidence="3" id="KW-1185">Reference proteome</keyword>
<protein>
    <recommendedName>
        <fullName evidence="1">N-acetyltransferase domain-containing protein</fullName>
    </recommendedName>
</protein>